<dbReference type="PANTHER" id="PTHR43409:SF16">
    <property type="entry name" value="SLR0320 PROTEIN"/>
    <property type="match status" value="1"/>
</dbReference>
<dbReference type="SFLD" id="SFLDS00029">
    <property type="entry name" value="Radical_SAM"/>
    <property type="match status" value="1"/>
</dbReference>
<dbReference type="Gene3D" id="3.20.20.70">
    <property type="entry name" value="Aldolase class I"/>
    <property type="match status" value="1"/>
</dbReference>
<comment type="caution">
    <text evidence="8">The sequence shown here is derived from an EMBL/GenBank/DDBJ whole genome shotgun (WGS) entry which is preliminary data.</text>
</comment>
<dbReference type="AlphaFoldDB" id="A0A919VCC7"/>
<dbReference type="PROSITE" id="PS51332">
    <property type="entry name" value="B12_BINDING"/>
    <property type="match status" value="1"/>
</dbReference>
<dbReference type="Proteomes" id="UP000606172">
    <property type="component" value="Unassembled WGS sequence"/>
</dbReference>
<proteinExistence type="predicted"/>
<dbReference type="Pfam" id="PF04055">
    <property type="entry name" value="Radical_SAM"/>
    <property type="match status" value="1"/>
</dbReference>
<dbReference type="SUPFAM" id="SSF52242">
    <property type="entry name" value="Cobalamin (vitamin B12)-binding domain"/>
    <property type="match status" value="1"/>
</dbReference>
<evidence type="ECO:0000256" key="2">
    <source>
        <dbReference type="ARBA" id="ARBA00022691"/>
    </source>
</evidence>
<keyword evidence="5" id="KW-0411">Iron-sulfur</keyword>
<evidence type="ECO:0000256" key="5">
    <source>
        <dbReference type="ARBA" id="ARBA00023014"/>
    </source>
</evidence>
<dbReference type="InterPro" id="IPR013785">
    <property type="entry name" value="Aldolase_TIM"/>
</dbReference>
<dbReference type="SUPFAM" id="SSF102114">
    <property type="entry name" value="Radical SAM enzymes"/>
    <property type="match status" value="1"/>
</dbReference>
<keyword evidence="4" id="KW-0408">Iron</keyword>
<organism evidence="8 9">
    <name type="scientific">Sinosporangium siamense</name>
    <dbReference type="NCBI Taxonomy" id="1367973"/>
    <lineage>
        <taxon>Bacteria</taxon>
        <taxon>Bacillati</taxon>
        <taxon>Actinomycetota</taxon>
        <taxon>Actinomycetes</taxon>
        <taxon>Streptosporangiales</taxon>
        <taxon>Streptosporangiaceae</taxon>
        <taxon>Sinosporangium</taxon>
    </lineage>
</organism>
<sequence length="615" mass="68648">MWSPGSLCIPLSTPAAPKASNGLPSYDNDGQCGMNTSAEQHIPRILLPGGASTIMTRGRIHMARKLSLALELYADANGTVDQRYIEQMRNQDAEPVPTDPALPRFTLVVGPSPFTMPRGWEFFLTSPYEGATYISTVLHNAGYPVRIVDVRYTPNPLQAAYDQIIEGTDVLGVCTFEDNFPFCRALMAMVRESHPDIPIICGGSLVTSVPSVFMSETDCDIAVISEGEITILELMESYARGSWQQDLPNVKGICYRDENGKARRTPPRGQMMDLDALPRMRLDLWPQSRSPLGLQPQVISSYSRGCKMDCSFCYRTTPQVRAKSPEKMDRDLDWLKTQYGVEFCFFVDLTFSSHRGQTIEMCDVISQHDLRWTCLTRCADMDVPRIDAMREAGADIILYGVESLGSEVLREARKGSSENLTVRAMRTTFEGGVRFGSLLIVGLPNETEESLSHMVQFAEQYNHVTRVKYLSAMPGTTVYQDAVRNKVIRSEIDHLNWLSIEQALHEDEFLNVSGLPERVCRDAYKRVYDAYQPGPVMDFRHWPEHFQYFHPQSADGTERSTSYAGTGWRAEWSSAAAPLVPGSERYTLDKVADAEVAAVGSTLMDCGAKKLVVGS</sequence>
<feature type="domain" description="B12-binding" evidence="6">
    <location>
        <begin position="104"/>
        <end position="245"/>
    </location>
</feature>
<evidence type="ECO:0000313" key="8">
    <source>
        <dbReference type="EMBL" id="GII93004.1"/>
    </source>
</evidence>
<dbReference type="InterPro" id="IPR007197">
    <property type="entry name" value="rSAM"/>
</dbReference>
<dbReference type="GO" id="GO:0031419">
    <property type="term" value="F:cobalamin binding"/>
    <property type="evidence" value="ECO:0007669"/>
    <property type="project" value="InterPro"/>
</dbReference>
<name>A0A919VCC7_9ACTN</name>
<dbReference type="InterPro" id="IPR036724">
    <property type="entry name" value="Cobalamin-bd_sf"/>
</dbReference>
<evidence type="ECO:0000256" key="1">
    <source>
        <dbReference type="ARBA" id="ARBA00001966"/>
    </source>
</evidence>
<evidence type="ECO:0000256" key="3">
    <source>
        <dbReference type="ARBA" id="ARBA00022723"/>
    </source>
</evidence>
<evidence type="ECO:0000256" key="4">
    <source>
        <dbReference type="ARBA" id="ARBA00023004"/>
    </source>
</evidence>
<dbReference type="GO" id="GO:0005829">
    <property type="term" value="C:cytosol"/>
    <property type="evidence" value="ECO:0007669"/>
    <property type="project" value="TreeGrafter"/>
</dbReference>
<dbReference type="InterPro" id="IPR051198">
    <property type="entry name" value="BchE-like"/>
</dbReference>
<protein>
    <recommendedName>
        <fullName evidence="10">Fe-S oxidoreductase</fullName>
    </recommendedName>
</protein>
<comment type="cofactor">
    <cofactor evidence="1">
        <name>[4Fe-4S] cluster</name>
        <dbReference type="ChEBI" id="CHEBI:49883"/>
    </cofactor>
</comment>
<accession>A0A919VCC7</accession>
<dbReference type="GO" id="GO:0051539">
    <property type="term" value="F:4 iron, 4 sulfur cluster binding"/>
    <property type="evidence" value="ECO:0007669"/>
    <property type="project" value="UniProtKB-KW"/>
</dbReference>
<evidence type="ECO:0008006" key="10">
    <source>
        <dbReference type="Google" id="ProtNLM"/>
    </source>
</evidence>
<dbReference type="InterPro" id="IPR034466">
    <property type="entry name" value="Methyltransferase_Class_B"/>
</dbReference>
<dbReference type="SFLD" id="SFLDG01082">
    <property type="entry name" value="B12-binding_domain_containing"/>
    <property type="match status" value="1"/>
</dbReference>
<dbReference type="PANTHER" id="PTHR43409">
    <property type="entry name" value="ANAEROBIC MAGNESIUM-PROTOPORPHYRIN IX MONOMETHYL ESTER CYCLASE-RELATED"/>
    <property type="match status" value="1"/>
</dbReference>
<keyword evidence="2" id="KW-0949">S-adenosyl-L-methionine</keyword>
<feature type="domain" description="Radical SAM core" evidence="7">
    <location>
        <begin position="292"/>
        <end position="507"/>
    </location>
</feature>
<reference evidence="8" key="1">
    <citation type="submission" date="2021-01" db="EMBL/GenBank/DDBJ databases">
        <title>Whole genome shotgun sequence of Sinosporangium siamense NBRC 109515.</title>
        <authorList>
            <person name="Komaki H."/>
            <person name="Tamura T."/>
        </authorList>
    </citation>
    <scope>NUCLEOTIDE SEQUENCE</scope>
    <source>
        <strain evidence="8">NBRC 109515</strain>
    </source>
</reference>
<evidence type="ECO:0000259" key="7">
    <source>
        <dbReference type="PROSITE" id="PS51918"/>
    </source>
</evidence>
<dbReference type="EMBL" id="BOOW01000020">
    <property type="protein sequence ID" value="GII93004.1"/>
    <property type="molecule type" value="Genomic_DNA"/>
</dbReference>
<dbReference type="CDD" id="cd01335">
    <property type="entry name" value="Radical_SAM"/>
    <property type="match status" value="1"/>
</dbReference>
<evidence type="ECO:0000259" key="6">
    <source>
        <dbReference type="PROSITE" id="PS51332"/>
    </source>
</evidence>
<keyword evidence="9" id="KW-1185">Reference proteome</keyword>
<keyword evidence="3" id="KW-0479">Metal-binding</keyword>
<dbReference type="InterPro" id="IPR058240">
    <property type="entry name" value="rSAM_sf"/>
</dbReference>
<gene>
    <name evidence="8" type="ORF">Ssi02_32350</name>
</gene>
<dbReference type="PROSITE" id="PS51918">
    <property type="entry name" value="RADICAL_SAM"/>
    <property type="match status" value="1"/>
</dbReference>
<dbReference type="SMART" id="SM00729">
    <property type="entry name" value="Elp3"/>
    <property type="match status" value="1"/>
</dbReference>
<dbReference type="GO" id="GO:0003824">
    <property type="term" value="F:catalytic activity"/>
    <property type="evidence" value="ECO:0007669"/>
    <property type="project" value="InterPro"/>
</dbReference>
<dbReference type="Pfam" id="PF02310">
    <property type="entry name" value="B12-binding"/>
    <property type="match status" value="1"/>
</dbReference>
<dbReference type="GO" id="GO:0046872">
    <property type="term" value="F:metal ion binding"/>
    <property type="evidence" value="ECO:0007669"/>
    <property type="project" value="UniProtKB-KW"/>
</dbReference>
<dbReference type="SFLD" id="SFLDG01123">
    <property type="entry name" value="methyltransferase_(Class_B)"/>
    <property type="match status" value="1"/>
</dbReference>
<dbReference type="InterPro" id="IPR006158">
    <property type="entry name" value="Cobalamin-bd"/>
</dbReference>
<evidence type="ECO:0000313" key="9">
    <source>
        <dbReference type="Proteomes" id="UP000606172"/>
    </source>
</evidence>
<dbReference type="Gene3D" id="3.40.50.280">
    <property type="entry name" value="Cobalamin-binding domain"/>
    <property type="match status" value="1"/>
</dbReference>
<dbReference type="InterPro" id="IPR006638">
    <property type="entry name" value="Elp3/MiaA/NifB-like_rSAM"/>
</dbReference>